<dbReference type="RefSeq" id="WP_263340037.1">
    <property type="nucleotide sequence ID" value="NZ_JAGSYH010000005.1"/>
</dbReference>
<proteinExistence type="predicted"/>
<organism evidence="2 3">
    <name type="scientific">Acidicapsa dinghuensis</name>
    <dbReference type="NCBI Taxonomy" id="2218256"/>
    <lineage>
        <taxon>Bacteria</taxon>
        <taxon>Pseudomonadati</taxon>
        <taxon>Acidobacteriota</taxon>
        <taxon>Terriglobia</taxon>
        <taxon>Terriglobales</taxon>
        <taxon>Acidobacteriaceae</taxon>
        <taxon>Acidicapsa</taxon>
    </lineage>
</organism>
<evidence type="ECO:0000259" key="1">
    <source>
        <dbReference type="Pfam" id="PF02538"/>
    </source>
</evidence>
<dbReference type="PANTHER" id="PTHR11365">
    <property type="entry name" value="5-OXOPROLINASE RELATED"/>
    <property type="match status" value="1"/>
</dbReference>
<name>A0ABW1EHR5_9BACT</name>
<keyword evidence="3" id="KW-1185">Reference proteome</keyword>
<sequence>MTRLTVDPIDLAIFQSAVHSIAEEMGAALRRTALSPNIKERRDYSCAVFDGRGRVIAMGDHMPVHLGSMPMSVLAAIDAIKLGRGDIAVLNDPYAGGTHLPDITMVMPVFHDAEQEPLFYVANRAHHADVGGTYPGSMGPAREIFQEGIRIPPVRIVRGGQVDREMLDLILFNVRTPQEREGDLDAQIGACRVGQDRLLELAAKYEPMKLCALVDELLDYSERLVRAELRKMPAGEFCAEDWLDEDGVTDNPCRIAVKLTIDPAEAAITADFDGSATQVNGSINAVRAITLSACFYILRCLIAEDAPATAGILRPLTLVTRPGTIVDAHPPAPVAGGNVETSQRIVDVLMRALALAVPDRVPAASAGTMSNLTIGGIDPRSVRPFTYYETTAGGMGARNGIDGISGVQTHMTNSLNTPIEALEYAYPFRVRRYGYREGSGGNGAYRGGDGLVREIELLADAQVTLLADRRKFRPYGLAGGDDGVAGKATLLRNNLSNSLASEELPGKCSRQAKAGDVLRLETPGGGGWGKA</sequence>
<dbReference type="EMBL" id="JBHSPH010000005">
    <property type="protein sequence ID" value="MFC5863643.1"/>
    <property type="molecule type" value="Genomic_DNA"/>
</dbReference>
<accession>A0ABW1EHR5</accession>
<reference evidence="3" key="1">
    <citation type="journal article" date="2019" name="Int. J. Syst. Evol. Microbiol.">
        <title>The Global Catalogue of Microorganisms (GCM) 10K type strain sequencing project: providing services to taxonomists for standard genome sequencing and annotation.</title>
        <authorList>
            <consortium name="The Broad Institute Genomics Platform"/>
            <consortium name="The Broad Institute Genome Sequencing Center for Infectious Disease"/>
            <person name="Wu L."/>
            <person name="Ma J."/>
        </authorList>
    </citation>
    <scope>NUCLEOTIDE SEQUENCE [LARGE SCALE GENOMIC DNA]</scope>
    <source>
        <strain evidence="3">JCM 4087</strain>
    </source>
</reference>
<protein>
    <submittedName>
        <fullName evidence="2">Hydantoinase B/oxoprolinase family protein</fullName>
    </submittedName>
</protein>
<dbReference type="PANTHER" id="PTHR11365:SF23">
    <property type="entry name" value="HYPOTHETICAL 5-OXOPROLINASE (EUROFUNG)-RELATED"/>
    <property type="match status" value="1"/>
</dbReference>
<gene>
    <name evidence="2" type="ORF">ACFPT7_15150</name>
</gene>
<evidence type="ECO:0000313" key="2">
    <source>
        <dbReference type="EMBL" id="MFC5863643.1"/>
    </source>
</evidence>
<dbReference type="Proteomes" id="UP001596091">
    <property type="component" value="Unassembled WGS sequence"/>
</dbReference>
<feature type="domain" description="Hydantoinase B/oxoprolinase" evidence="1">
    <location>
        <begin position="7"/>
        <end position="530"/>
    </location>
</feature>
<dbReference type="Pfam" id="PF02538">
    <property type="entry name" value="Hydantoinase_B"/>
    <property type="match status" value="1"/>
</dbReference>
<comment type="caution">
    <text evidence="2">The sequence shown here is derived from an EMBL/GenBank/DDBJ whole genome shotgun (WGS) entry which is preliminary data.</text>
</comment>
<evidence type="ECO:0000313" key="3">
    <source>
        <dbReference type="Proteomes" id="UP001596091"/>
    </source>
</evidence>
<dbReference type="InterPro" id="IPR045079">
    <property type="entry name" value="Oxoprolinase-like"/>
</dbReference>
<dbReference type="InterPro" id="IPR003692">
    <property type="entry name" value="Hydantoinase_B"/>
</dbReference>